<accession>A0A015IX47</accession>
<gene>
    <name evidence="1" type="ORF">RirG_193440</name>
</gene>
<evidence type="ECO:0000313" key="2">
    <source>
        <dbReference type="Proteomes" id="UP000022910"/>
    </source>
</evidence>
<reference evidence="1 2" key="1">
    <citation type="submission" date="2014-02" db="EMBL/GenBank/DDBJ databases">
        <title>Single nucleus genome sequencing reveals high similarity among nuclei of an endomycorrhizal fungus.</title>
        <authorList>
            <person name="Lin K."/>
            <person name="Geurts R."/>
            <person name="Zhang Z."/>
            <person name="Limpens E."/>
            <person name="Saunders D.G."/>
            <person name="Mu D."/>
            <person name="Pang E."/>
            <person name="Cao H."/>
            <person name="Cha H."/>
            <person name="Lin T."/>
            <person name="Zhou Q."/>
            <person name="Shang Y."/>
            <person name="Li Y."/>
            <person name="Ivanov S."/>
            <person name="Sharma T."/>
            <person name="Velzen R.V."/>
            <person name="Ruijter N.D."/>
            <person name="Aanen D.K."/>
            <person name="Win J."/>
            <person name="Kamoun S."/>
            <person name="Bisseling T."/>
            <person name="Huang S."/>
        </authorList>
    </citation>
    <scope>NUCLEOTIDE SEQUENCE [LARGE SCALE GENOMIC DNA]</scope>
    <source>
        <strain evidence="2">DAOM197198w</strain>
    </source>
</reference>
<name>A0A015IX47_RHIIW</name>
<comment type="caution">
    <text evidence="1">The sequence shown here is derived from an EMBL/GenBank/DDBJ whole genome shotgun (WGS) entry which is preliminary data.</text>
</comment>
<evidence type="ECO:0000313" key="1">
    <source>
        <dbReference type="EMBL" id="EXX58910.1"/>
    </source>
</evidence>
<dbReference type="OrthoDB" id="2357033at2759"/>
<dbReference type="HOGENOM" id="CLU_657464_0_0_1"/>
<dbReference type="AlphaFoldDB" id="A0A015IX47"/>
<proteinExistence type="predicted"/>
<dbReference type="Proteomes" id="UP000022910">
    <property type="component" value="Unassembled WGS sequence"/>
</dbReference>
<keyword evidence="2" id="KW-1185">Reference proteome</keyword>
<organism evidence="1 2">
    <name type="scientific">Rhizophagus irregularis (strain DAOM 197198w)</name>
    <name type="common">Glomus intraradices</name>
    <dbReference type="NCBI Taxonomy" id="1432141"/>
    <lineage>
        <taxon>Eukaryota</taxon>
        <taxon>Fungi</taxon>
        <taxon>Fungi incertae sedis</taxon>
        <taxon>Mucoromycota</taxon>
        <taxon>Glomeromycotina</taxon>
        <taxon>Glomeromycetes</taxon>
        <taxon>Glomerales</taxon>
        <taxon>Glomeraceae</taxon>
        <taxon>Rhizophagus</taxon>
    </lineage>
</organism>
<sequence length="418" mass="48805">MSEMEKYIETKVSIEYEQQTGETIIIESEDKTNGNIIIKIFDAIKNYKNVRSIKSKKYSSKSVLSHDDDIISEKEDFQIAISQSGRFVATFDTANLRIKILENTDHRPLSIPKVEDMDSNKSDIIDKTIVHFKIRDLNIDKFYTEGFTSSLYKESREQKNVDITVDISNDNDSFNNFEKDEVIEDEKFRCSFDISNVCMNNNKHFIFDAVSCIDDEDLRGTTKETNEKRGTTIIYPIKLLKDEKENYIILVELEFQVYVDLWNIVMIVKVPIQEFIRELGSLGSSEISGYMDILLSCVYDKYFLVEQYKNNVQLLEVKINLQENIIEIFSQLVRTNYTFALHEEFNLSSYTFLKNGLESISKKFDDIENTYSLVFIEKDRKFVIDSGAEDEENLKLIIWDMYNAVETETIELDDFLTT</sequence>
<dbReference type="EMBL" id="JEMT01026571">
    <property type="protein sequence ID" value="EXX58910.1"/>
    <property type="molecule type" value="Genomic_DNA"/>
</dbReference>
<protein>
    <submittedName>
        <fullName evidence="1">Uncharacterized protein</fullName>
    </submittedName>
</protein>